<reference evidence="2 3" key="1">
    <citation type="submission" date="2023-06" db="EMBL/GenBank/DDBJ databases">
        <title>Campylobacter magnum sp. nov., isolated from cecal contents of domestic pigs (Sus scrofa domesticus).</title>
        <authorList>
            <person name="Papic B."/>
            <person name="Gruntar I."/>
        </authorList>
    </citation>
    <scope>NUCLEOTIDE SEQUENCE [LARGE SCALE GENOMIC DNA]</scope>
    <source>
        <strain evidence="3">34484-21</strain>
    </source>
</reference>
<comment type="caution">
    <text evidence="2">The sequence shown here is derived from an EMBL/GenBank/DDBJ whole genome shotgun (WGS) entry which is preliminary data.</text>
</comment>
<keyword evidence="3" id="KW-1185">Reference proteome</keyword>
<accession>A0ABT8T8N9</accession>
<dbReference type="Proteomes" id="UP001171111">
    <property type="component" value="Unassembled WGS sequence"/>
</dbReference>
<dbReference type="RefSeq" id="WP_302244905.1">
    <property type="nucleotide sequence ID" value="NZ_JAULJQ010000018.1"/>
</dbReference>
<dbReference type="EMBL" id="JAULJQ010000018">
    <property type="protein sequence ID" value="MDO2410116.1"/>
    <property type="molecule type" value="Genomic_DNA"/>
</dbReference>
<evidence type="ECO:0000256" key="1">
    <source>
        <dbReference type="SAM" id="Coils"/>
    </source>
</evidence>
<feature type="coiled-coil region" evidence="1">
    <location>
        <begin position="5"/>
        <end position="41"/>
    </location>
</feature>
<evidence type="ECO:0000313" key="2">
    <source>
        <dbReference type="EMBL" id="MDO2410116.1"/>
    </source>
</evidence>
<proteinExistence type="predicted"/>
<sequence length="93" mass="10694">MLEKIKELRVKAECAKALLALADDETERKHFKKLLDKYKQELLKFLDEPQPKLSRVEPNEQKKLGAILADNGTDLAEIDSDQEQDSNPLFNQN</sequence>
<gene>
    <name evidence="2" type="ORF">Q2362_08470</name>
</gene>
<keyword evidence="1" id="KW-0175">Coiled coil</keyword>
<organism evidence="2 3">
    <name type="scientific">Campylobacter magnus</name>
    <dbReference type="NCBI Taxonomy" id="3026462"/>
    <lineage>
        <taxon>Bacteria</taxon>
        <taxon>Pseudomonadati</taxon>
        <taxon>Campylobacterota</taxon>
        <taxon>Epsilonproteobacteria</taxon>
        <taxon>Campylobacterales</taxon>
        <taxon>Campylobacteraceae</taxon>
        <taxon>Campylobacter</taxon>
    </lineage>
</organism>
<protein>
    <submittedName>
        <fullName evidence="2">Uncharacterized protein</fullName>
    </submittedName>
</protein>
<evidence type="ECO:0000313" key="3">
    <source>
        <dbReference type="Proteomes" id="UP001171111"/>
    </source>
</evidence>
<name>A0ABT8T8N9_9BACT</name>